<evidence type="ECO:0000313" key="2">
    <source>
        <dbReference type="EMBL" id="GLQ73443.1"/>
    </source>
</evidence>
<proteinExistence type="predicted"/>
<dbReference type="Proteomes" id="UP001156690">
    <property type="component" value="Unassembled WGS sequence"/>
</dbReference>
<protein>
    <recommendedName>
        <fullName evidence="1">PAS domain-containing protein</fullName>
    </recommendedName>
</protein>
<comment type="caution">
    <text evidence="2">The sequence shown here is derived from an EMBL/GenBank/DDBJ whole genome shotgun (WGS) entry which is preliminary data.</text>
</comment>
<reference evidence="3" key="1">
    <citation type="journal article" date="2019" name="Int. J. Syst. Evol. Microbiol.">
        <title>The Global Catalogue of Microorganisms (GCM) 10K type strain sequencing project: providing services to taxonomists for standard genome sequencing and annotation.</title>
        <authorList>
            <consortium name="The Broad Institute Genomics Platform"/>
            <consortium name="The Broad Institute Genome Sequencing Center for Infectious Disease"/>
            <person name="Wu L."/>
            <person name="Ma J."/>
        </authorList>
    </citation>
    <scope>NUCLEOTIDE SEQUENCE [LARGE SCALE GENOMIC DNA]</scope>
    <source>
        <strain evidence="3">NBRC 15640</strain>
    </source>
</reference>
<sequence length="136" mass="14993">MLKNVIEPPISPEEFNSDILMDVLDTQDGIYYVIKNTDSVFIWVNQNFSDLIGVPKSDLIGQKDQFAAHVAHDKLVIASGKPILNLHETIPVPDGSGGLKDEPIVTQKGLWRDTKNPDLIKGITVCFSLVNPPEEA</sequence>
<dbReference type="InterPro" id="IPR000014">
    <property type="entry name" value="PAS"/>
</dbReference>
<dbReference type="RefSeq" id="WP_126607931.1">
    <property type="nucleotide sequence ID" value="NZ_AP025144.1"/>
</dbReference>
<gene>
    <name evidence="2" type="ORF">GCM10007932_28030</name>
</gene>
<evidence type="ECO:0000313" key="3">
    <source>
        <dbReference type="Proteomes" id="UP001156690"/>
    </source>
</evidence>
<dbReference type="InterPro" id="IPR035965">
    <property type="entry name" value="PAS-like_dom_sf"/>
</dbReference>
<organism evidence="2 3">
    <name type="scientific">Vibrio penaeicida</name>
    <dbReference type="NCBI Taxonomy" id="104609"/>
    <lineage>
        <taxon>Bacteria</taxon>
        <taxon>Pseudomonadati</taxon>
        <taxon>Pseudomonadota</taxon>
        <taxon>Gammaproteobacteria</taxon>
        <taxon>Vibrionales</taxon>
        <taxon>Vibrionaceae</taxon>
        <taxon>Vibrio</taxon>
    </lineage>
</organism>
<feature type="domain" description="PAS" evidence="1">
    <location>
        <begin position="16"/>
        <end position="62"/>
    </location>
</feature>
<dbReference type="PROSITE" id="PS50112">
    <property type="entry name" value="PAS"/>
    <property type="match status" value="1"/>
</dbReference>
<name>A0AAV5NSI0_9VIBR</name>
<accession>A0AAV5NSI0</accession>
<evidence type="ECO:0000259" key="1">
    <source>
        <dbReference type="PROSITE" id="PS50112"/>
    </source>
</evidence>
<dbReference type="EMBL" id="BSNX01000030">
    <property type="protein sequence ID" value="GLQ73443.1"/>
    <property type="molecule type" value="Genomic_DNA"/>
</dbReference>
<keyword evidence="3" id="KW-1185">Reference proteome</keyword>
<dbReference type="AlphaFoldDB" id="A0AAV5NSI0"/>
<dbReference type="SUPFAM" id="SSF55785">
    <property type="entry name" value="PYP-like sensor domain (PAS domain)"/>
    <property type="match status" value="1"/>
</dbReference>